<keyword evidence="7" id="KW-1185">Reference proteome</keyword>
<keyword evidence="1" id="KW-0813">Transport</keyword>
<evidence type="ECO:0000256" key="1">
    <source>
        <dbReference type="ARBA" id="ARBA00022448"/>
    </source>
</evidence>
<accession>A0A7X0UBB2</accession>
<keyword evidence="4 6" id="KW-0067">ATP-binding</keyword>
<keyword evidence="2" id="KW-1003">Cell membrane</keyword>
<dbReference type="InterPro" id="IPR003439">
    <property type="entry name" value="ABC_transporter-like_ATP-bd"/>
</dbReference>
<feature type="domain" description="ABC transporter" evidence="5">
    <location>
        <begin position="4"/>
        <end position="234"/>
    </location>
</feature>
<name>A0A7X0UBB2_9BURK</name>
<evidence type="ECO:0000313" key="6">
    <source>
        <dbReference type="EMBL" id="MBB6561928.1"/>
    </source>
</evidence>
<dbReference type="Pfam" id="PF08402">
    <property type="entry name" value="TOBE_2"/>
    <property type="match status" value="1"/>
</dbReference>
<evidence type="ECO:0000313" key="7">
    <source>
        <dbReference type="Proteomes" id="UP000575083"/>
    </source>
</evidence>
<proteinExistence type="predicted"/>
<dbReference type="PROSITE" id="PS50893">
    <property type="entry name" value="ABC_TRANSPORTER_2"/>
    <property type="match status" value="1"/>
</dbReference>
<dbReference type="InterPro" id="IPR027417">
    <property type="entry name" value="P-loop_NTPase"/>
</dbReference>
<evidence type="ECO:0000259" key="5">
    <source>
        <dbReference type="PROSITE" id="PS50893"/>
    </source>
</evidence>
<dbReference type="RefSeq" id="WP_184861456.1">
    <property type="nucleotide sequence ID" value="NZ_JACHLK010000010.1"/>
</dbReference>
<dbReference type="SUPFAM" id="SSF50331">
    <property type="entry name" value="MOP-like"/>
    <property type="match status" value="1"/>
</dbReference>
<dbReference type="InterPro" id="IPR008995">
    <property type="entry name" value="Mo/tungstate-bd_C_term_dom"/>
</dbReference>
<dbReference type="AlphaFoldDB" id="A0A7X0UBB2"/>
<dbReference type="Gene3D" id="3.40.50.300">
    <property type="entry name" value="P-loop containing nucleotide triphosphate hydrolases"/>
    <property type="match status" value="1"/>
</dbReference>
<keyword evidence="2" id="KW-0472">Membrane</keyword>
<reference evidence="6 7" key="1">
    <citation type="submission" date="2020-08" db="EMBL/GenBank/DDBJ databases">
        <title>Functional genomics of gut bacteria from endangered species of beetles.</title>
        <authorList>
            <person name="Carlos-Shanley C."/>
        </authorList>
    </citation>
    <scope>NUCLEOTIDE SEQUENCE [LARGE SCALE GENOMIC DNA]</scope>
    <source>
        <strain evidence="6 7">S00198</strain>
    </source>
</reference>
<dbReference type="GO" id="GO:0043190">
    <property type="term" value="C:ATP-binding cassette (ABC) transporter complex"/>
    <property type="evidence" value="ECO:0007669"/>
    <property type="project" value="InterPro"/>
</dbReference>
<evidence type="ECO:0000256" key="4">
    <source>
        <dbReference type="ARBA" id="ARBA00022840"/>
    </source>
</evidence>
<gene>
    <name evidence="6" type="ORF">HNP48_004630</name>
</gene>
<dbReference type="PANTHER" id="PTHR42781:SF4">
    <property type="entry name" value="SPERMIDINE_PUTRESCINE IMPORT ATP-BINDING PROTEIN POTA"/>
    <property type="match status" value="1"/>
</dbReference>
<dbReference type="GO" id="GO:0005524">
    <property type="term" value="F:ATP binding"/>
    <property type="evidence" value="ECO:0007669"/>
    <property type="project" value="UniProtKB-KW"/>
</dbReference>
<organism evidence="6 7">
    <name type="scientific">Acidovorax soli</name>
    <dbReference type="NCBI Taxonomy" id="592050"/>
    <lineage>
        <taxon>Bacteria</taxon>
        <taxon>Pseudomonadati</taxon>
        <taxon>Pseudomonadota</taxon>
        <taxon>Betaproteobacteria</taxon>
        <taxon>Burkholderiales</taxon>
        <taxon>Comamonadaceae</taxon>
        <taxon>Acidovorax</taxon>
    </lineage>
</organism>
<dbReference type="SUPFAM" id="SSF52540">
    <property type="entry name" value="P-loop containing nucleoside triphosphate hydrolases"/>
    <property type="match status" value="1"/>
</dbReference>
<dbReference type="SMART" id="SM00382">
    <property type="entry name" value="AAA"/>
    <property type="match status" value="1"/>
</dbReference>
<comment type="caution">
    <text evidence="6">The sequence shown here is derived from an EMBL/GenBank/DDBJ whole genome shotgun (WGS) entry which is preliminary data.</text>
</comment>
<dbReference type="InterPro" id="IPR017871">
    <property type="entry name" value="ABC_transporter-like_CS"/>
</dbReference>
<dbReference type="Gene3D" id="2.40.50.100">
    <property type="match status" value="1"/>
</dbReference>
<evidence type="ECO:0000256" key="3">
    <source>
        <dbReference type="ARBA" id="ARBA00022741"/>
    </source>
</evidence>
<keyword evidence="3" id="KW-0547">Nucleotide-binding</keyword>
<dbReference type="PANTHER" id="PTHR42781">
    <property type="entry name" value="SPERMIDINE/PUTRESCINE IMPORT ATP-BINDING PROTEIN POTA"/>
    <property type="match status" value="1"/>
</dbReference>
<dbReference type="InterPro" id="IPR050093">
    <property type="entry name" value="ABC_SmlMolc_Importer"/>
</dbReference>
<evidence type="ECO:0000256" key="2">
    <source>
        <dbReference type="ARBA" id="ARBA00022475"/>
    </source>
</evidence>
<dbReference type="Proteomes" id="UP000575083">
    <property type="component" value="Unassembled WGS sequence"/>
</dbReference>
<dbReference type="EMBL" id="JACHLK010000010">
    <property type="protein sequence ID" value="MBB6561928.1"/>
    <property type="molecule type" value="Genomic_DNA"/>
</dbReference>
<dbReference type="GO" id="GO:0015697">
    <property type="term" value="P:quaternary ammonium group transport"/>
    <property type="evidence" value="ECO:0007669"/>
    <property type="project" value="UniProtKB-ARBA"/>
</dbReference>
<dbReference type="InterPro" id="IPR003593">
    <property type="entry name" value="AAA+_ATPase"/>
</dbReference>
<dbReference type="GO" id="GO:0016887">
    <property type="term" value="F:ATP hydrolysis activity"/>
    <property type="evidence" value="ECO:0007669"/>
    <property type="project" value="InterPro"/>
</dbReference>
<dbReference type="FunFam" id="3.40.50.300:FF:000425">
    <property type="entry name" value="Probable ABC transporter, ATP-binding subunit"/>
    <property type="match status" value="1"/>
</dbReference>
<sequence length="362" mass="39038">MASITIDGIVKQFSGQTVLQNLSLHIPDGAFYTLLGPSGCGKTTLLRCIAGFYEPDGGRLLFDQDDVTRVSTHHRDIGMVFQDYALFPDKSAFDNVAYGLRARKVARPEIARRVGEALEKVGLSALAERYPAQMSGGQRQRVALARALVIRPRVLLMDEPLSNLDAKMRLQMRDVILDLVREAGITTVFVTHDQEEALAMSDRIAIMDRGSIAQLGTPEELYGTPVNAYVADFIGSANVIPVAARRMDEGSSAAGTAAHVRYQLAGQELDGVQGSPQLAGDSVLIARPEDLSLMAPAPHVPNALHGQVLRRQYLGFKTAYRIALQGGPEIRVELHAGNTVADFQAGDAVQVLVPADSRVVGA</sequence>
<protein>
    <submittedName>
        <fullName evidence="6">Iron(III) transport system ATP-binding protein</fullName>
    </submittedName>
</protein>
<dbReference type="Pfam" id="PF00005">
    <property type="entry name" value="ABC_tran"/>
    <property type="match status" value="1"/>
</dbReference>
<dbReference type="InterPro" id="IPR013611">
    <property type="entry name" value="Transp-assoc_OB_typ2"/>
</dbReference>
<dbReference type="PROSITE" id="PS00211">
    <property type="entry name" value="ABC_TRANSPORTER_1"/>
    <property type="match status" value="1"/>
</dbReference>
<dbReference type="GO" id="GO:0022857">
    <property type="term" value="F:transmembrane transporter activity"/>
    <property type="evidence" value="ECO:0007669"/>
    <property type="project" value="InterPro"/>
</dbReference>